<evidence type="ECO:0000313" key="2">
    <source>
        <dbReference type="Proteomes" id="UP001500902"/>
    </source>
</evidence>
<dbReference type="Gene3D" id="1.10.287.1060">
    <property type="entry name" value="ESAT-6-like"/>
    <property type="match status" value="1"/>
</dbReference>
<name>A0ABP7CDC7_9ACTN</name>
<accession>A0ABP7CDC7</accession>
<sequence>MKDSEKLRQAAAALRAIPGHLVRPVNGVRMTFPFQQYWKGPAATEFHKVLMGATKDLTALGDDIEAYARKLDNKARELEAEEKATGKPR</sequence>
<comment type="caution">
    <text evidence="1">The sequence shown here is derived from an EMBL/GenBank/DDBJ whole genome shotgun (WGS) entry which is preliminary data.</text>
</comment>
<evidence type="ECO:0008006" key="3">
    <source>
        <dbReference type="Google" id="ProtNLM"/>
    </source>
</evidence>
<keyword evidence="2" id="KW-1185">Reference proteome</keyword>
<dbReference type="SUPFAM" id="SSF140453">
    <property type="entry name" value="EsxAB dimer-like"/>
    <property type="match status" value="1"/>
</dbReference>
<dbReference type="EMBL" id="BAAAZP010000101">
    <property type="protein sequence ID" value="GAA3684872.1"/>
    <property type="molecule type" value="Genomic_DNA"/>
</dbReference>
<proteinExistence type="predicted"/>
<dbReference type="RefSeq" id="WP_344884694.1">
    <property type="nucleotide sequence ID" value="NZ_BAAAZP010000101.1"/>
</dbReference>
<gene>
    <name evidence="1" type="ORF">GCM10022224_056990</name>
</gene>
<dbReference type="Proteomes" id="UP001500902">
    <property type="component" value="Unassembled WGS sequence"/>
</dbReference>
<protein>
    <recommendedName>
        <fullName evidence="3">Excreted virulence factor EspC, type VII ESX diderm</fullName>
    </recommendedName>
</protein>
<organism evidence="1 2">
    <name type="scientific">Nonomuraea antimicrobica</name>
    <dbReference type="NCBI Taxonomy" id="561173"/>
    <lineage>
        <taxon>Bacteria</taxon>
        <taxon>Bacillati</taxon>
        <taxon>Actinomycetota</taxon>
        <taxon>Actinomycetes</taxon>
        <taxon>Streptosporangiales</taxon>
        <taxon>Streptosporangiaceae</taxon>
        <taxon>Nonomuraea</taxon>
    </lineage>
</organism>
<reference evidence="2" key="1">
    <citation type="journal article" date="2019" name="Int. J. Syst. Evol. Microbiol.">
        <title>The Global Catalogue of Microorganisms (GCM) 10K type strain sequencing project: providing services to taxonomists for standard genome sequencing and annotation.</title>
        <authorList>
            <consortium name="The Broad Institute Genomics Platform"/>
            <consortium name="The Broad Institute Genome Sequencing Center for Infectious Disease"/>
            <person name="Wu L."/>
            <person name="Ma J."/>
        </authorList>
    </citation>
    <scope>NUCLEOTIDE SEQUENCE [LARGE SCALE GENOMIC DNA]</scope>
    <source>
        <strain evidence="2">JCM 16904</strain>
    </source>
</reference>
<dbReference type="InterPro" id="IPR036689">
    <property type="entry name" value="ESAT-6-like_sf"/>
</dbReference>
<evidence type="ECO:0000313" key="1">
    <source>
        <dbReference type="EMBL" id="GAA3684872.1"/>
    </source>
</evidence>